<dbReference type="Pfam" id="PF16655">
    <property type="entry name" value="PhoD_N"/>
    <property type="match status" value="1"/>
</dbReference>
<dbReference type="GO" id="GO:0004035">
    <property type="term" value="F:alkaline phosphatase activity"/>
    <property type="evidence" value="ECO:0007669"/>
    <property type="project" value="UniProtKB-EC"/>
</dbReference>
<reference evidence="4" key="1">
    <citation type="submission" date="2020-11" db="EMBL/GenBank/DDBJ databases">
        <title>Sequencing the genomes of 1000 actinobacteria strains.</title>
        <authorList>
            <person name="Klenk H.-P."/>
        </authorList>
    </citation>
    <scope>NUCLEOTIDE SEQUENCE</scope>
    <source>
        <strain evidence="4">DSM 45632</strain>
    </source>
</reference>
<evidence type="ECO:0000259" key="2">
    <source>
        <dbReference type="Pfam" id="PF09423"/>
    </source>
</evidence>
<evidence type="ECO:0000256" key="1">
    <source>
        <dbReference type="SAM" id="SignalP"/>
    </source>
</evidence>
<dbReference type="InterPro" id="IPR038607">
    <property type="entry name" value="PhoD-like_sf"/>
</dbReference>
<keyword evidence="1" id="KW-0732">Signal</keyword>
<dbReference type="Gene3D" id="2.60.40.380">
    <property type="entry name" value="Purple acid phosphatase-like, N-terminal"/>
    <property type="match status" value="1"/>
</dbReference>
<feature type="chain" id="PRO_5037048094" evidence="1">
    <location>
        <begin position="31"/>
        <end position="675"/>
    </location>
</feature>
<proteinExistence type="predicted"/>
<evidence type="ECO:0000313" key="5">
    <source>
        <dbReference type="Proteomes" id="UP000658613"/>
    </source>
</evidence>
<dbReference type="InterPro" id="IPR018946">
    <property type="entry name" value="PhoD-like_MPP"/>
</dbReference>
<dbReference type="Pfam" id="PF09423">
    <property type="entry name" value="PhoD"/>
    <property type="match status" value="1"/>
</dbReference>
<accession>A0A931GSJ9</accession>
<dbReference type="PANTHER" id="PTHR43606">
    <property type="entry name" value="PHOSPHATASE, PUTATIVE (AFU_ORTHOLOGUE AFUA_6G08710)-RELATED"/>
    <property type="match status" value="1"/>
</dbReference>
<dbReference type="Gene3D" id="3.60.21.70">
    <property type="entry name" value="PhoD-like phosphatase"/>
    <property type="match status" value="1"/>
</dbReference>
<keyword evidence="4" id="KW-0378">Hydrolase</keyword>
<comment type="caution">
    <text evidence="4">The sequence shown here is derived from an EMBL/GenBank/DDBJ whole genome shotgun (WGS) entry which is preliminary data.</text>
</comment>
<dbReference type="PROSITE" id="PS51318">
    <property type="entry name" value="TAT"/>
    <property type="match status" value="1"/>
</dbReference>
<dbReference type="EC" id="3.1.3.1" evidence="4"/>
<evidence type="ECO:0000259" key="3">
    <source>
        <dbReference type="Pfam" id="PF16655"/>
    </source>
</evidence>
<dbReference type="InterPro" id="IPR029052">
    <property type="entry name" value="Metallo-depent_PP-like"/>
</dbReference>
<dbReference type="InterPro" id="IPR052900">
    <property type="entry name" value="Phospholipid_Metab_Enz"/>
</dbReference>
<dbReference type="CDD" id="cd07389">
    <property type="entry name" value="MPP_PhoD"/>
    <property type="match status" value="1"/>
</dbReference>
<organism evidence="4 5">
    <name type="scientific">Corynebacterium aquatimens</name>
    <dbReference type="NCBI Taxonomy" id="1190508"/>
    <lineage>
        <taxon>Bacteria</taxon>
        <taxon>Bacillati</taxon>
        <taxon>Actinomycetota</taxon>
        <taxon>Actinomycetes</taxon>
        <taxon>Mycobacteriales</taxon>
        <taxon>Corynebacteriaceae</taxon>
        <taxon>Corynebacterium</taxon>
    </lineage>
</organism>
<feature type="domain" description="Phospholipase D N-terminal" evidence="3">
    <location>
        <begin position="66"/>
        <end position="173"/>
    </location>
</feature>
<dbReference type="PANTHER" id="PTHR43606:SF2">
    <property type="entry name" value="ALKALINE PHOSPHATASE FAMILY PROTEIN (AFU_ORTHOLOGUE AFUA_5G03860)"/>
    <property type="match status" value="1"/>
</dbReference>
<protein>
    <submittedName>
        <fullName evidence="4">Alkaline phosphatase D</fullName>
        <ecNumber evidence="4">3.1.3.1</ecNumber>
    </submittedName>
</protein>
<dbReference type="RefSeq" id="WP_196824591.1">
    <property type="nucleotide sequence ID" value="NZ_CP046980.1"/>
</dbReference>
<dbReference type="Proteomes" id="UP000658613">
    <property type="component" value="Unassembled WGS sequence"/>
</dbReference>
<evidence type="ECO:0000313" key="4">
    <source>
        <dbReference type="EMBL" id="MBG6122142.1"/>
    </source>
</evidence>
<dbReference type="InterPro" id="IPR006311">
    <property type="entry name" value="TAT_signal"/>
</dbReference>
<dbReference type="EMBL" id="JADOUE010000001">
    <property type="protein sequence ID" value="MBG6122142.1"/>
    <property type="molecule type" value="Genomic_DNA"/>
</dbReference>
<name>A0A931GSJ9_9CORY</name>
<feature type="signal peptide" evidence="1">
    <location>
        <begin position="1"/>
        <end position="30"/>
    </location>
</feature>
<gene>
    <name evidence="4" type="ORF">IW254_001111</name>
</gene>
<feature type="domain" description="PhoD-like phosphatase metallophosphatase" evidence="2">
    <location>
        <begin position="188"/>
        <end position="618"/>
    </location>
</feature>
<dbReference type="AlphaFoldDB" id="A0A931GSJ9"/>
<keyword evidence="5" id="KW-1185">Reference proteome</keyword>
<dbReference type="InterPro" id="IPR032093">
    <property type="entry name" value="PhoD_N"/>
</dbReference>
<sequence>MASNNLPRRTFLAGTAATAAGVAAAGVANAASDKGEQASQFLPVKHRPGQANLPKYVLATPEPFMHGVASGDPMSDSVIIWTRLTQSEKSMPGAEVGKDQEVAWEIATDEGFGNVVGRGTATAEKGRDFTVKVEATGLEANSIYYYRFVWEDTDKAWSDQGTTYVSPTGRTKTAAAKGDSSFKEMKIAVASCANFECGFFSAYKEMARQAYAGEIDVVAFLGDYIYEYASGEYCGKSGVSRPTLPDHEILELKDYRERYGRYREDKFLQAAHAAAPWVCIWDDHETGDNSWRLGAFNHTVKDYKYKSRVYKADKISWGKRMWAGHKTYFDWMPVRETGKEIEIAATVEANKDINGTVDIEPKTEPVLYRSFEFGDLVKLIVMDLRSYRDVVLGEELDSVGEAYAIDSKYRTMLGQEQYKWAKDEIESSEAKWNVMGNSVMIAPFELVRLPETSKENKAANEALSVGFANQLGLRPKTGESPTAADGTDKALGGMVGNTDQWDGYRADRTRILDAVYDKKQEGTNTLFITGDIHSEWAMSIHHRGEEIACELVTTSISAPNLDEVLTETLGVYFNEDSRISHLVEAAIRSINPWVNHMDFDSHGFAVATVTEGQVQMDFHRVRNVEDPNASSYLGTTRTWSPAEAAKAKGKNISAGFLINEDNKPKGLSSGSSKRQ</sequence>
<dbReference type="SUPFAM" id="SSF56300">
    <property type="entry name" value="Metallo-dependent phosphatases"/>
    <property type="match status" value="1"/>
</dbReference>